<dbReference type="Pfam" id="PF03017">
    <property type="entry name" value="Transposase_23"/>
    <property type="match status" value="1"/>
</dbReference>
<protein>
    <recommendedName>
        <fullName evidence="1">Transposase Tnp1/En/Spm-like domain-containing protein</fullName>
    </recommendedName>
</protein>
<reference evidence="2" key="3">
    <citation type="journal article" date="2017" name="Nature">
        <title>Genome sequence of the progenitor of the wheat D genome Aegilops tauschii.</title>
        <authorList>
            <person name="Luo M.C."/>
            <person name="Gu Y.Q."/>
            <person name="Puiu D."/>
            <person name="Wang H."/>
            <person name="Twardziok S.O."/>
            <person name="Deal K.R."/>
            <person name="Huo N."/>
            <person name="Zhu T."/>
            <person name="Wang L."/>
            <person name="Wang Y."/>
            <person name="McGuire P.E."/>
            <person name="Liu S."/>
            <person name="Long H."/>
            <person name="Ramasamy R.K."/>
            <person name="Rodriguez J.C."/>
            <person name="Van S.L."/>
            <person name="Yuan L."/>
            <person name="Wang Z."/>
            <person name="Xia Z."/>
            <person name="Xiao L."/>
            <person name="Anderson O.D."/>
            <person name="Ouyang S."/>
            <person name="Liang Y."/>
            <person name="Zimin A.V."/>
            <person name="Pertea G."/>
            <person name="Qi P."/>
            <person name="Bennetzen J.L."/>
            <person name="Dai X."/>
            <person name="Dawson M.W."/>
            <person name="Muller H.G."/>
            <person name="Kugler K."/>
            <person name="Rivarola-Duarte L."/>
            <person name="Spannagl M."/>
            <person name="Mayer K.F.X."/>
            <person name="Lu F.H."/>
            <person name="Bevan M.W."/>
            <person name="Leroy P."/>
            <person name="Li P."/>
            <person name="You F.M."/>
            <person name="Sun Q."/>
            <person name="Liu Z."/>
            <person name="Lyons E."/>
            <person name="Wicker T."/>
            <person name="Salzberg S.L."/>
            <person name="Devos K.M."/>
            <person name="Dvorak J."/>
        </authorList>
    </citation>
    <scope>NUCLEOTIDE SEQUENCE [LARGE SCALE GENOMIC DNA]</scope>
    <source>
        <strain evidence="2">cv. AL8/78</strain>
    </source>
</reference>
<accession>A0A453QQ49</accession>
<dbReference type="Proteomes" id="UP000015105">
    <property type="component" value="Chromosome 7D"/>
</dbReference>
<dbReference type="EnsemblPlants" id="AET7Gv20273800.3">
    <property type="protein sequence ID" value="AET7Gv20273800.3"/>
    <property type="gene ID" value="AET7Gv20273800"/>
</dbReference>
<proteinExistence type="predicted"/>
<evidence type="ECO:0000259" key="1">
    <source>
        <dbReference type="Pfam" id="PF03017"/>
    </source>
</evidence>
<sequence>RGNHFAKEDRRGTVAKEGSSIHSGLQCTIPIHSGIQCPIPPAQYEVLQEWAAAISQKKKATVQQDKDVTLHRNKMATSPRKEVPMTQKNHQQGRDVILYNVYWDHNSPVAKATILPVDQREEVSGQELGSQYCKVVVNYVIKRDAILPRGIGDMTTMGQAQGRCITWPYKHLEVDKSTANAAMRP</sequence>
<organism evidence="2 3">
    <name type="scientific">Aegilops tauschii subsp. strangulata</name>
    <name type="common">Goatgrass</name>
    <dbReference type="NCBI Taxonomy" id="200361"/>
    <lineage>
        <taxon>Eukaryota</taxon>
        <taxon>Viridiplantae</taxon>
        <taxon>Streptophyta</taxon>
        <taxon>Embryophyta</taxon>
        <taxon>Tracheophyta</taxon>
        <taxon>Spermatophyta</taxon>
        <taxon>Magnoliopsida</taxon>
        <taxon>Liliopsida</taxon>
        <taxon>Poales</taxon>
        <taxon>Poaceae</taxon>
        <taxon>BOP clade</taxon>
        <taxon>Pooideae</taxon>
        <taxon>Triticodae</taxon>
        <taxon>Triticeae</taxon>
        <taxon>Triticinae</taxon>
        <taxon>Aegilops</taxon>
    </lineage>
</organism>
<dbReference type="AlphaFoldDB" id="A0A453QQ49"/>
<feature type="domain" description="Transposase Tnp1/En/Spm-like" evidence="1">
    <location>
        <begin position="96"/>
        <end position="160"/>
    </location>
</feature>
<name>A0A453QQ49_AEGTS</name>
<dbReference type="InterPro" id="IPR004264">
    <property type="entry name" value="Transposase_23"/>
</dbReference>
<reference evidence="3" key="1">
    <citation type="journal article" date="2014" name="Science">
        <title>Ancient hybridizations among the ancestral genomes of bread wheat.</title>
        <authorList>
            <consortium name="International Wheat Genome Sequencing Consortium,"/>
            <person name="Marcussen T."/>
            <person name="Sandve S.R."/>
            <person name="Heier L."/>
            <person name="Spannagl M."/>
            <person name="Pfeifer M."/>
            <person name="Jakobsen K.S."/>
            <person name="Wulff B.B."/>
            <person name="Steuernagel B."/>
            <person name="Mayer K.F."/>
            <person name="Olsen O.A."/>
        </authorList>
    </citation>
    <scope>NUCLEOTIDE SEQUENCE [LARGE SCALE GENOMIC DNA]</scope>
    <source>
        <strain evidence="3">cv. AL8/78</strain>
    </source>
</reference>
<evidence type="ECO:0000313" key="2">
    <source>
        <dbReference type="EnsemblPlants" id="AET7Gv20273800.3"/>
    </source>
</evidence>
<reference evidence="2" key="5">
    <citation type="journal article" date="2021" name="G3 (Bethesda)">
        <title>Aegilops tauschii genome assembly Aet v5.0 features greater sequence contiguity and improved annotation.</title>
        <authorList>
            <person name="Wang L."/>
            <person name="Zhu T."/>
            <person name="Rodriguez J.C."/>
            <person name="Deal K.R."/>
            <person name="Dubcovsky J."/>
            <person name="McGuire P.E."/>
            <person name="Lux T."/>
            <person name="Spannagl M."/>
            <person name="Mayer K.F.X."/>
            <person name="Baldrich P."/>
            <person name="Meyers B.C."/>
            <person name="Huo N."/>
            <person name="Gu Y.Q."/>
            <person name="Zhou H."/>
            <person name="Devos K.M."/>
            <person name="Bennetzen J.L."/>
            <person name="Unver T."/>
            <person name="Budak H."/>
            <person name="Gulick P.J."/>
            <person name="Galiba G."/>
            <person name="Kalapos B."/>
            <person name="Nelson D.R."/>
            <person name="Li P."/>
            <person name="You F.M."/>
            <person name="Luo M.C."/>
            <person name="Dvorak J."/>
        </authorList>
    </citation>
    <scope>NUCLEOTIDE SEQUENCE [LARGE SCALE GENOMIC DNA]</scope>
    <source>
        <strain evidence="2">cv. AL8/78</strain>
    </source>
</reference>
<reference evidence="3" key="2">
    <citation type="journal article" date="2017" name="Nat. Plants">
        <title>The Aegilops tauschii genome reveals multiple impacts of transposons.</title>
        <authorList>
            <person name="Zhao G."/>
            <person name="Zou C."/>
            <person name="Li K."/>
            <person name="Wang K."/>
            <person name="Li T."/>
            <person name="Gao L."/>
            <person name="Zhang X."/>
            <person name="Wang H."/>
            <person name="Yang Z."/>
            <person name="Liu X."/>
            <person name="Jiang W."/>
            <person name="Mao L."/>
            <person name="Kong X."/>
            <person name="Jiao Y."/>
            <person name="Jia J."/>
        </authorList>
    </citation>
    <scope>NUCLEOTIDE SEQUENCE [LARGE SCALE GENOMIC DNA]</scope>
    <source>
        <strain evidence="3">cv. AL8/78</strain>
    </source>
</reference>
<reference evidence="2" key="4">
    <citation type="submission" date="2019-03" db="UniProtKB">
        <authorList>
            <consortium name="EnsemblPlants"/>
        </authorList>
    </citation>
    <scope>IDENTIFICATION</scope>
</reference>
<keyword evidence="3" id="KW-1185">Reference proteome</keyword>
<evidence type="ECO:0000313" key="3">
    <source>
        <dbReference type="Proteomes" id="UP000015105"/>
    </source>
</evidence>
<dbReference type="Gramene" id="AET7Gv20273800.3">
    <property type="protein sequence ID" value="AET7Gv20273800.3"/>
    <property type="gene ID" value="AET7Gv20273800"/>
</dbReference>